<keyword evidence="2" id="KW-1185">Reference proteome</keyword>
<dbReference type="Proteomes" id="UP001234297">
    <property type="component" value="Chromosome 7"/>
</dbReference>
<evidence type="ECO:0000313" key="2">
    <source>
        <dbReference type="Proteomes" id="UP001234297"/>
    </source>
</evidence>
<organism evidence="1 2">
    <name type="scientific">Persea americana</name>
    <name type="common">Avocado</name>
    <dbReference type="NCBI Taxonomy" id="3435"/>
    <lineage>
        <taxon>Eukaryota</taxon>
        <taxon>Viridiplantae</taxon>
        <taxon>Streptophyta</taxon>
        <taxon>Embryophyta</taxon>
        <taxon>Tracheophyta</taxon>
        <taxon>Spermatophyta</taxon>
        <taxon>Magnoliopsida</taxon>
        <taxon>Magnoliidae</taxon>
        <taxon>Laurales</taxon>
        <taxon>Lauraceae</taxon>
        <taxon>Persea</taxon>
    </lineage>
</organism>
<comment type="caution">
    <text evidence="1">The sequence shown here is derived from an EMBL/GenBank/DDBJ whole genome shotgun (WGS) entry which is preliminary data.</text>
</comment>
<evidence type="ECO:0000313" key="1">
    <source>
        <dbReference type="EMBL" id="KAJ8629862.1"/>
    </source>
</evidence>
<protein>
    <submittedName>
        <fullName evidence="1">Uncharacterized protein</fullName>
    </submittedName>
</protein>
<reference evidence="1 2" key="1">
    <citation type="journal article" date="2022" name="Hortic Res">
        <title>A haplotype resolved chromosomal level avocado genome allows analysis of novel avocado genes.</title>
        <authorList>
            <person name="Nath O."/>
            <person name="Fletcher S.J."/>
            <person name="Hayward A."/>
            <person name="Shaw L.M."/>
            <person name="Masouleh A.K."/>
            <person name="Furtado A."/>
            <person name="Henry R.J."/>
            <person name="Mitter N."/>
        </authorList>
    </citation>
    <scope>NUCLEOTIDE SEQUENCE [LARGE SCALE GENOMIC DNA]</scope>
    <source>
        <strain evidence="2">cv. Hass</strain>
    </source>
</reference>
<name>A0ACC2L8P9_PERAE</name>
<dbReference type="EMBL" id="CM056815">
    <property type="protein sequence ID" value="KAJ8629862.1"/>
    <property type="molecule type" value="Genomic_DNA"/>
</dbReference>
<proteinExistence type="predicted"/>
<sequence length="296" mass="33212">MQRGIGQLSCLQLLSQFTVGKQRGCKIEELQGLNLRGGLEIEGLEKVLDGIDAEKANLKEKQHLRKLSFSWNVADDLVMGMKENFDSVIEGLRPHPNLQCLHISNYMGVGFPMWLMDLKVPNLVEISLFNCSRCIILPQLSQLRFLKVLAITYLPELEIWPSGESPSVQKLTVYGCPKLTHMPNLPSLTMLELVGCKEMLLSFVASCPLLDSLCIGGFPELTSFPEGLFQNKSLLKSLEIWECPKLKSLPKDLCSNATIKRLELSNCNEAESFREEIKRNFTSLKCLGFSSTSIDE</sequence>
<gene>
    <name evidence="1" type="ORF">MRB53_023185</name>
</gene>
<accession>A0ACC2L8P9</accession>